<sequence>TEIRRSQADEQVLASVVELPHVKQIGRPHEAPLGVRAGDVGTGVGAARAVAQAAEPALLQAQRHVNRRVRRLRQLHIPRHGEPVAAGTVERRAPDAPAGPVTQRPCLGVPRLEPLRAAAHRRLLDVADAVGTAGAVGLALVHGVRREDAPRPRRVDPHQPLDLPRRVHHEPRQDRRAVVHLVPVVCLVGRRHVLVAQEGVRPEVRHAGELVPVPRAAAVRPRGPPVQEKLRRAARVDPEGVLSGGRVIGRPPRVHVPVKAGAEVDAKLHAGEQSVGRVVKALPRNAGAGEPQHEVAVVKELRLGAAGAQHRSRHHRRRPHDPALPVHNGKAPIAVDLERGRAADHRALTIGDPHDGPR</sequence>
<reference evidence="2 3" key="2">
    <citation type="journal article" date="2013" name="Plant Cell Physiol.">
        <title>Rice Annotation Project Database (RAP-DB): an integrative and interactive database for rice genomics.</title>
        <authorList>
            <person name="Sakai H."/>
            <person name="Lee S.S."/>
            <person name="Tanaka T."/>
            <person name="Numa H."/>
            <person name="Kim J."/>
            <person name="Kawahara Y."/>
            <person name="Wakimoto H."/>
            <person name="Yang C.C."/>
            <person name="Iwamoto M."/>
            <person name="Abe T."/>
            <person name="Yamada Y."/>
            <person name="Muto A."/>
            <person name="Inokuchi H."/>
            <person name="Ikemura T."/>
            <person name="Matsumoto T."/>
            <person name="Sasaki T."/>
            <person name="Itoh T."/>
        </authorList>
    </citation>
    <scope>NUCLEOTIDE SEQUENCE [LARGE SCALE GENOMIC DNA]</scope>
    <source>
        <strain evidence="3">cv. Nipponbare</strain>
    </source>
</reference>
<accession>A0A0P0W063</accession>
<keyword evidence="3" id="KW-1185">Reference proteome</keyword>
<feature type="region of interest" description="Disordered" evidence="1">
    <location>
        <begin position="146"/>
        <end position="171"/>
    </location>
</feature>
<proteinExistence type="predicted"/>
<evidence type="ECO:0000313" key="2">
    <source>
        <dbReference type="EMBL" id="BAS84916.1"/>
    </source>
</evidence>
<dbReference type="InParanoid" id="A0A0P0W063"/>
<reference evidence="3" key="1">
    <citation type="journal article" date="2005" name="Nature">
        <title>The map-based sequence of the rice genome.</title>
        <authorList>
            <consortium name="International rice genome sequencing project (IRGSP)"/>
            <person name="Matsumoto T."/>
            <person name="Wu J."/>
            <person name="Kanamori H."/>
            <person name="Katayose Y."/>
            <person name="Fujisawa M."/>
            <person name="Namiki N."/>
            <person name="Mizuno H."/>
            <person name="Yamamoto K."/>
            <person name="Antonio B.A."/>
            <person name="Baba T."/>
            <person name="Sakata K."/>
            <person name="Nagamura Y."/>
            <person name="Aoki H."/>
            <person name="Arikawa K."/>
            <person name="Arita K."/>
            <person name="Bito T."/>
            <person name="Chiden Y."/>
            <person name="Fujitsuka N."/>
            <person name="Fukunaka R."/>
            <person name="Hamada M."/>
            <person name="Harada C."/>
            <person name="Hayashi A."/>
            <person name="Hijishita S."/>
            <person name="Honda M."/>
            <person name="Hosokawa S."/>
            <person name="Ichikawa Y."/>
            <person name="Idonuma A."/>
            <person name="Iijima M."/>
            <person name="Ikeda M."/>
            <person name="Ikeno M."/>
            <person name="Ito K."/>
            <person name="Ito S."/>
            <person name="Ito T."/>
            <person name="Ito Y."/>
            <person name="Ito Y."/>
            <person name="Iwabuchi A."/>
            <person name="Kamiya K."/>
            <person name="Karasawa W."/>
            <person name="Kurita K."/>
            <person name="Katagiri S."/>
            <person name="Kikuta A."/>
            <person name="Kobayashi H."/>
            <person name="Kobayashi N."/>
            <person name="Machita K."/>
            <person name="Maehara T."/>
            <person name="Masukawa M."/>
            <person name="Mizubayashi T."/>
            <person name="Mukai Y."/>
            <person name="Nagasaki H."/>
            <person name="Nagata Y."/>
            <person name="Naito S."/>
            <person name="Nakashima M."/>
            <person name="Nakama Y."/>
            <person name="Nakamichi Y."/>
            <person name="Nakamura M."/>
            <person name="Meguro A."/>
            <person name="Negishi M."/>
            <person name="Ohta I."/>
            <person name="Ohta T."/>
            <person name="Okamoto M."/>
            <person name="Ono N."/>
            <person name="Saji S."/>
            <person name="Sakaguchi M."/>
            <person name="Sakai K."/>
            <person name="Shibata M."/>
            <person name="Shimokawa T."/>
            <person name="Song J."/>
            <person name="Takazaki Y."/>
            <person name="Terasawa K."/>
            <person name="Tsugane M."/>
            <person name="Tsuji K."/>
            <person name="Ueda S."/>
            <person name="Waki K."/>
            <person name="Yamagata H."/>
            <person name="Yamamoto M."/>
            <person name="Yamamoto S."/>
            <person name="Yamane H."/>
            <person name="Yoshiki S."/>
            <person name="Yoshihara R."/>
            <person name="Yukawa K."/>
            <person name="Zhong H."/>
            <person name="Yano M."/>
            <person name="Yuan Q."/>
            <person name="Ouyang S."/>
            <person name="Liu J."/>
            <person name="Jones K.M."/>
            <person name="Gansberger K."/>
            <person name="Moffat K."/>
            <person name="Hill J."/>
            <person name="Bera J."/>
            <person name="Fadrosh D."/>
            <person name="Jin S."/>
            <person name="Johri S."/>
            <person name="Kim M."/>
            <person name="Overton L."/>
            <person name="Reardon M."/>
            <person name="Tsitrin T."/>
            <person name="Vuong H."/>
            <person name="Weaver B."/>
            <person name="Ciecko A."/>
            <person name="Tallon L."/>
            <person name="Jackson J."/>
            <person name="Pai G."/>
            <person name="Aken S.V."/>
            <person name="Utterback T."/>
            <person name="Reidmuller S."/>
            <person name="Feldblyum T."/>
            <person name="Hsiao J."/>
            <person name="Zismann V."/>
            <person name="Iobst S."/>
            <person name="de Vazeille A.R."/>
            <person name="Buell C.R."/>
            <person name="Ying K."/>
            <person name="Li Y."/>
            <person name="Lu T."/>
            <person name="Huang Y."/>
            <person name="Zhao Q."/>
            <person name="Feng Q."/>
            <person name="Zhang L."/>
            <person name="Zhu J."/>
            <person name="Weng Q."/>
            <person name="Mu J."/>
            <person name="Lu Y."/>
            <person name="Fan D."/>
            <person name="Liu Y."/>
            <person name="Guan J."/>
            <person name="Zhang Y."/>
            <person name="Yu S."/>
            <person name="Liu X."/>
            <person name="Zhang Y."/>
            <person name="Hong G."/>
            <person name="Han B."/>
            <person name="Choisne N."/>
            <person name="Demange N."/>
            <person name="Orjeda G."/>
            <person name="Samain S."/>
            <person name="Cattolico L."/>
            <person name="Pelletier E."/>
            <person name="Couloux A."/>
            <person name="Segurens B."/>
            <person name="Wincker P."/>
            <person name="D'Hont A."/>
            <person name="Scarpelli C."/>
            <person name="Weissenbach J."/>
            <person name="Salanoubat M."/>
            <person name="Quetier F."/>
            <person name="Yu Y."/>
            <person name="Kim H.R."/>
            <person name="Rambo T."/>
            <person name="Currie J."/>
            <person name="Collura K."/>
            <person name="Luo M."/>
            <person name="Yang T."/>
            <person name="Ammiraju J.S.S."/>
            <person name="Engler F."/>
            <person name="Soderlund C."/>
            <person name="Wing R.A."/>
            <person name="Palmer L.E."/>
            <person name="de la Bastide M."/>
            <person name="Spiegel L."/>
            <person name="Nascimento L."/>
            <person name="Zutavern T."/>
            <person name="O'Shaughnessy A."/>
            <person name="Dike S."/>
            <person name="Dedhia N."/>
            <person name="Preston R."/>
            <person name="Balija V."/>
            <person name="McCombie W.R."/>
            <person name="Chow T."/>
            <person name="Chen H."/>
            <person name="Chung M."/>
            <person name="Chen C."/>
            <person name="Shaw J."/>
            <person name="Wu H."/>
            <person name="Hsiao K."/>
            <person name="Chao Y."/>
            <person name="Chu M."/>
            <person name="Cheng C."/>
            <person name="Hour A."/>
            <person name="Lee P."/>
            <person name="Lin S."/>
            <person name="Lin Y."/>
            <person name="Liou J."/>
            <person name="Liu S."/>
            <person name="Hsing Y."/>
            <person name="Raghuvanshi S."/>
            <person name="Mohanty A."/>
            <person name="Bharti A.K."/>
            <person name="Gaur A."/>
            <person name="Gupta V."/>
            <person name="Kumar D."/>
            <person name="Ravi V."/>
            <person name="Vij S."/>
            <person name="Kapur A."/>
            <person name="Khurana P."/>
            <person name="Khurana P."/>
            <person name="Khurana J.P."/>
            <person name="Tyagi A.K."/>
            <person name="Gaikwad K."/>
            <person name="Singh A."/>
            <person name="Dalal V."/>
            <person name="Srivastava S."/>
            <person name="Dixit A."/>
            <person name="Pal A.K."/>
            <person name="Ghazi I.A."/>
            <person name="Yadav M."/>
            <person name="Pandit A."/>
            <person name="Bhargava A."/>
            <person name="Sureshbabu K."/>
            <person name="Batra K."/>
            <person name="Sharma T.R."/>
            <person name="Mohapatra T."/>
            <person name="Singh N.K."/>
            <person name="Messing J."/>
            <person name="Nelson A.B."/>
            <person name="Fuks G."/>
            <person name="Kavchok S."/>
            <person name="Keizer G."/>
            <person name="Linton E."/>
            <person name="Llaca V."/>
            <person name="Song R."/>
            <person name="Tanyolac B."/>
            <person name="Young S."/>
            <person name="Ho-Il K."/>
            <person name="Hahn J.H."/>
            <person name="Sangsakoo G."/>
            <person name="Vanavichit A."/>
            <person name="de Mattos Luiz.A.T."/>
            <person name="Zimmer P.D."/>
            <person name="Malone G."/>
            <person name="Dellagostin O."/>
            <person name="de Oliveira A.C."/>
            <person name="Bevan M."/>
            <person name="Bancroft I."/>
            <person name="Minx P."/>
            <person name="Cordum H."/>
            <person name="Wilson R."/>
            <person name="Cheng Z."/>
            <person name="Jin W."/>
            <person name="Jiang J."/>
            <person name="Leong S.A."/>
            <person name="Iwama H."/>
            <person name="Gojobori T."/>
            <person name="Itoh T."/>
            <person name="Niimura Y."/>
            <person name="Fujii Y."/>
            <person name="Habara T."/>
            <person name="Sakai H."/>
            <person name="Sato Y."/>
            <person name="Wilson G."/>
            <person name="Kumar K."/>
            <person name="McCouch S."/>
            <person name="Juretic N."/>
            <person name="Hoen D."/>
            <person name="Wright S."/>
            <person name="Bruskiewich R."/>
            <person name="Bureau T."/>
            <person name="Miyao A."/>
            <person name="Hirochika H."/>
            <person name="Nishikawa T."/>
            <person name="Kadowaki K."/>
            <person name="Sugiura M."/>
            <person name="Burr B."/>
            <person name="Sasaki T."/>
        </authorList>
    </citation>
    <scope>NUCLEOTIDE SEQUENCE [LARGE SCALE GENOMIC DNA]</scope>
    <source>
        <strain evidence="3">cv. Nipponbare</strain>
    </source>
</reference>
<feature type="region of interest" description="Disordered" evidence="1">
    <location>
        <begin position="306"/>
        <end position="328"/>
    </location>
</feature>
<name>A0A0P0W063_ORYSJ</name>
<dbReference type="EMBL" id="AP014959">
    <property type="protein sequence ID" value="BAS84916.1"/>
    <property type="molecule type" value="Genomic_DNA"/>
</dbReference>
<dbReference type="Proteomes" id="UP000059680">
    <property type="component" value="Chromosome 3"/>
</dbReference>
<dbReference type="FunCoup" id="A0A0P0W063">
    <property type="interactions" value="7"/>
</dbReference>
<feature type="non-terminal residue" evidence="2">
    <location>
        <position position="1"/>
    </location>
</feature>
<dbReference type="PaxDb" id="39947-A0A0P0W063"/>
<feature type="region of interest" description="Disordered" evidence="1">
    <location>
        <begin position="79"/>
        <end position="105"/>
    </location>
</feature>
<protein>
    <submittedName>
        <fullName evidence="2">Os03g0556500 protein</fullName>
    </submittedName>
</protein>
<organism evidence="2 3">
    <name type="scientific">Oryza sativa subsp. japonica</name>
    <name type="common">Rice</name>
    <dbReference type="NCBI Taxonomy" id="39947"/>
    <lineage>
        <taxon>Eukaryota</taxon>
        <taxon>Viridiplantae</taxon>
        <taxon>Streptophyta</taxon>
        <taxon>Embryophyta</taxon>
        <taxon>Tracheophyta</taxon>
        <taxon>Spermatophyta</taxon>
        <taxon>Magnoliopsida</taxon>
        <taxon>Liliopsida</taxon>
        <taxon>Poales</taxon>
        <taxon>Poaceae</taxon>
        <taxon>BOP clade</taxon>
        <taxon>Oryzoideae</taxon>
        <taxon>Oryzeae</taxon>
        <taxon>Oryzinae</taxon>
        <taxon>Oryza</taxon>
        <taxon>Oryza sativa</taxon>
    </lineage>
</organism>
<evidence type="ECO:0000256" key="1">
    <source>
        <dbReference type="SAM" id="MobiDB-lite"/>
    </source>
</evidence>
<dbReference type="Gramene" id="Os03t0556500-01">
    <property type="protein sequence ID" value="Os03t0556500-01"/>
    <property type="gene ID" value="Os03g0556500"/>
</dbReference>
<reference evidence="2 3" key="3">
    <citation type="journal article" date="2013" name="Rice">
        <title>Improvement of the Oryza sativa Nipponbare reference genome using next generation sequence and optical map data.</title>
        <authorList>
            <person name="Kawahara Y."/>
            <person name="de la Bastide M."/>
            <person name="Hamilton J.P."/>
            <person name="Kanamori H."/>
            <person name="McCombie W.R."/>
            <person name="Ouyang S."/>
            <person name="Schwartz D.C."/>
            <person name="Tanaka T."/>
            <person name="Wu J."/>
            <person name="Zhou S."/>
            <person name="Childs K.L."/>
            <person name="Davidson R.M."/>
            <person name="Lin H."/>
            <person name="Quesada-Ocampo L."/>
            <person name="Vaillancourt B."/>
            <person name="Sakai H."/>
            <person name="Lee S.S."/>
            <person name="Kim J."/>
            <person name="Numa H."/>
            <person name="Itoh T."/>
            <person name="Buell C.R."/>
            <person name="Matsumoto T."/>
        </authorList>
    </citation>
    <scope>NUCLEOTIDE SEQUENCE [LARGE SCALE GENOMIC DNA]</scope>
    <source>
        <strain evidence="3">cv. Nipponbare</strain>
    </source>
</reference>
<evidence type="ECO:0000313" key="3">
    <source>
        <dbReference type="Proteomes" id="UP000059680"/>
    </source>
</evidence>
<feature type="compositionally biased region" description="Basic residues" evidence="1">
    <location>
        <begin position="310"/>
        <end position="319"/>
    </location>
</feature>
<dbReference type="AlphaFoldDB" id="A0A0P0W063"/>
<gene>
    <name evidence="2" type="ordered locus">Os03g0556500</name>
    <name evidence="2" type="ORF">OSNPB_030556500</name>
</gene>